<keyword evidence="7 12" id="KW-0472">Membrane</keyword>
<feature type="transmembrane region" description="Helical" evidence="12">
    <location>
        <begin position="35"/>
        <end position="54"/>
    </location>
</feature>
<feature type="transmembrane region" description="Helical" evidence="12">
    <location>
        <begin position="118"/>
        <end position="140"/>
    </location>
</feature>
<sequence>MTRPGGPMMGGPVEKPRSFGPSVKRLVRLLASYRIAMMVVLASIVGSVILVAIGPRVLGHATDLVFDGVVGKMLPAGVTKEQAVDGLRARGDGTFADMVSSMDVTPGVGVDFGDVGRVLLIVLALYVASSFLAWLAGYLLNIAVVGTIRGLRADVEAKIHRLPLRYYDSTPRGDLLSRVTNDLDNLSQSLQQTISQFLNSVLTVIALLVVMIWISPLLALIAVVTVPLAFVATAFIAKRSKPHFMSQWASTGALNAQVEEAFTGHELVKAFGRQAEIEATFDERNEKLYQSSWRAQFISGAIMPTIMFLGNLNYVAVAVVGGLRVASGSLSLGEVQAFIQYSRQFTQPLTQIGSMINLMQSGVASAERIFDILDAPEQSPDDPKPLTPQDDHGLIEFDDVSFRYVDDKPLIDNLSLVARPGHMVAIVGPTGAGKTTLVNLLMRFYDVDSGVIRVDGIDSRRMTRDDLRERTGMVLQDSWLFGGTIYDNIAYGDPTASREEVIEAAQLSHVDHFVRTLPDGYDTILDDEGGGVSAGERQLITIARAFLAKPTILILDEATSSVDTRTELLIQQAMANLRTDRTSFVIAHRLSTIRDADVIVVMEDGHIVEQGNHDELLAAGGAYCRLYQSQFARGAGRRLASEGAVAVACDDSGRDAVEVAAAVAHGQHRVEAAGQVGERVGGRTLAVGYANRVQPGDQVVGDHLLEECGDVGIRTAEYREDVRPEHRERAQDVHHRRRAGARQHHHPRYPGRPIRDVVALDRDLVPDALAALEAQEVGAAATTDDRMSLGCGLRHCWHSGHDEEQSTEDHQ</sequence>
<dbReference type="PANTHER" id="PTHR43394:SF1">
    <property type="entry name" value="ATP-BINDING CASSETTE SUB-FAMILY B MEMBER 10, MITOCHONDRIAL"/>
    <property type="match status" value="1"/>
</dbReference>
<dbReference type="InterPro" id="IPR003593">
    <property type="entry name" value="AAA+_ATPase"/>
</dbReference>
<dbReference type="RefSeq" id="WP_012836183.1">
    <property type="nucleotide sequence ID" value="NC_013441.1"/>
</dbReference>
<dbReference type="GO" id="GO:0015421">
    <property type="term" value="F:ABC-type oligopeptide transporter activity"/>
    <property type="evidence" value="ECO:0007669"/>
    <property type="project" value="TreeGrafter"/>
</dbReference>
<comment type="function">
    <text evidence="8">ABC transporter involved in fatty acid import. Transmembrane domains (TMD) form a pore in the membrane and the ATP-binding domain (NBD) is responsible for energy generation.</text>
</comment>
<evidence type="ECO:0000256" key="4">
    <source>
        <dbReference type="ARBA" id="ARBA00022741"/>
    </source>
</evidence>
<reference evidence="15 16" key="2">
    <citation type="journal article" date="2010" name="Stand. Genomic Sci.">
        <title>Complete genome sequence of Gordonia bronchialis type strain (3410).</title>
        <authorList>
            <person name="Ivanova N."/>
            <person name="Sikorski J."/>
            <person name="Jando M."/>
            <person name="Lapidus A."/>
            <person name="Nolan M."/>
            <person name="Lucas S."/>
            <person name="Del Rio T.G."/>
            <person name="Tice H."/>
            <person name="Copeland A."/>
            <person name="Cheng J.F."/>
            <person name="Chen F."/>
            <person name="Bruce D."/>
            <person name="Goodwin L."/>
            <person name="Pitluck S."/>
            <person name="Mavromatis K."/>
            <person name="Ovchinnikova G."/>
            <person name="Pati A."/>
            <person name="Chen A."/>
            <person name="Palaniappan K."/>
            <person name="Land M."/>
            <person name="Hauser L."/>
            <person name="Chang Y.J."/>
            <person name="Jeffries C.D."/>
            <person name="Chain P."/>
            <person name="Saunders E."/>
            <person name="Han C."/>
            <person name="Detter J.C."/>
            <person name="Brettin T."/>
            <person name="Rohde M."/>
            <person name="Goker M."/>
            <person name="Bristow J."/>
            <person name="Eisen J.A."/>
            <person name="Markowitz V."/>
            <person name="Hugenholtz P."/>
            <person name="Klenk H.P."/>
            <person name="Kyrpides N.C."/>
        </authorList>
    </citation>
    <scope>NUCLEOTIDE SEQUENCE [LARGE SCALE GENOMIC DNA]</scope>
    <source>
        <strain evidence="16">ATCC 25592 / DSM 43247 / BCRC 13721 / JCM 3198 / KCTC 3076 / NBRC 16047 / NCTC 10667</strain>
    </source>
</reference>
<dbReference type="AlphaFoldDB" id="D0L7A9"/>
<dbReference type="InterPro" id="IPR017871">
    <property type="entry name" value="ABC_transporter-like_CS"/>
</dbReference>
<feature type="region of interest" description="Disordered" evidence="11">
    <location>
        <begin position="724"/>
        <end position="752"/>
    </location>
</feature>
<dbReference type="EMBL" id="CP001802">
    <property type="protein sequence ID" value="ACY23698.1"/>
    <property type="molecule type" value="Genomic_DNA"/>
</dbReference>
<feature type="compositionally biased region" description="Basic and acidic residues" evidence="11">
    <location>
        <begin position="724"/>
        <end position="733"/>
    </location>
</feature>
<evidence type="ECO:0000256" key="8">
    <source>
        <dbReference type="ARBA" id="ARBA00055053"/>
    </source>
</evidence>
<organism evidence="15 16">
    <name type="scientific">Gordonia bronchialis (strain ATCC 25592 / DSM 43247 / BCRC 13721 / JCM 3198 / KCTC 3076 / NBRC 16047 / NCTC 10667)</name>
    <name type="common">Rhodococcus bronchialis</name>
    <dbReference type="NCBI Taxonomy" id="526226"/>
    <lineage>
        <taxon>Bacteria</taxon>
        <taxon>Bacillati</taxon>
        <taxon>Actinomycetota</taxon>
        <taxon>Actinomycetes</taxon>
        <taxon>Mycobacteriales</taxon>
        <taxon>Gordoniaceae</taxon>
        <taxon>Gordonia</taxon>
    </lineage>
</organism>
<keyword evidence="6 12" id="KW-1133">Transmembrane helix</keyword>
<keyword evidence="3 12" id="KW-0812">Transmembrane</keyword>
<evidence type="ECO:0000259" key="14">
    <source>
        <dbReference type="PROSITE" id="PS50929"/>
    </source>
</evidence>
<dbReference type="CDD" id="cd03254">
    <property type="entry name" value="ABCC_Glucan_exporter_like"/>
    <property type="match status" value="1"/>
</dbReference>
<gene>
    <name evidence="15" type="ordered locus">Gbro_4565</name>
</gene>
<proteinExistence type="inferred from homology"/>
<dbReference type="InterPro" id="IPR039421">
    <property type="entry name" value="Type_1_exporter"/>
</dbReference>
<keyword evidence="16" id="KW-1185">Reference proteome</keyword>
<name>D0L7A9_GORB4</name>
<evidence type="ECO:0000256" key="1">
    <source>
        <dbReference type="ARBA" id="ARBA00004651"/>
    </source>
</evidence>
<dbReference type="PANTHER" id="PTHR43394">
    <property type="entry name" value="ATP-DEPENDENT PERMEASE MDL1, MITOCHONDRIAL"/>
    <property type="match status" value="1"/>
</dbReference>
<dbReference type="Gene3D" id="1.20.1560.10">
    <property type="entry name" value="ABC transporter type 1, transmembrane domain"/>
    <property type="match status" value="1"/>
</dbReference>
<keyword evidence="4" id="KW-0547">Nucleotide-binding</keyword>
<evidence type="ECO:0000313" key="15">
    <source>
        <dbReference type="EMBL" id="ACY23698.1"/>
    </source>
</evidence>
<dbReference type="PROSITE" id="PS50929">
    <property type="entry name" value="ABC_TM1F"/>
    <property type="match status" value="1"/>
</dbReference>
<comment type="similarity">
    <text evidence="9">Belongs to the ABC transporter superfamily. Lipid exporter (TC 3.A.1.106) family.</text>
</comment>
<evidence type="ECO:0000256" key="5">
    <source>
        <dbReference type="ARBA" id="ARBA00022840"/>
    </source>
</evidence>
<evidence type="ECO:0000256" key="11">
    <source>
        <dbReference type="SAM" id="MobiDB-lite"/>
    </source>
</evidence>
<dbReference type="PROSITE" id="PS00211">
    <property type="entry name" value="ABC_TRANSPORTER_1"/>
    <property type="match status" value="1"/>
</dbReference>
<dbReference type="Pfam" id="PF00005">
    <property type="entry name" value="ABC_tran"/>
    <property type="match status" value="1"/>
</dbReference>
<evidence type="ECO:0000256" key="12">
    <source>
        <dbReference type="SAM" id="Phobius"/>
    </source>
</evidence>
<dbReference type="InterPro" id="IPR027417">
    <property type="entry name" value="P-loop_NTPase"/>
</dbReference>
<dbReference type="InterPro" id="IPR036640">
    <property type="entry name" value="ABC1_TM_sf"/>
</dbReference>
<dbReference type="SUPFAM" id="SSF90123">
    <property type="entry name" value="ABC transporter transmembrane region"/>
    <property type="match status" value="1"/>
</dbReference>
<evidence type="ECO:0000256" key="7">
    <source>
        <dbReference type="ARBA" id="ARBA00023136"/>
    </source>
</evidence>
<dbReference type="KEGG" id="gbr:Gbro_4565"/>
<dbReference type="Pfam" id="PF00664">
    <property type="entry name" value="ABC_membrane"/>
    <property type="match status" value="1"/>
</dbReference>
<dbReference type="STRING" id="526226.Gbro_4565"/>
<dbReference type="CDD" id="cd18547">
    <property type="entry name" value="ABC_6TM_Tm288_like"/>
    <property type="match status" value="1"/>
</dbReference>
<dbReference type="Gene3D" id="3.40.50.300">
    <property type="entry name" value="P-loop containing nucleotide triphosphate hydrolases"/>
    <property type="match status" value="1"/>
</dbReference>
<feature type="domain" description="ABC transmembrane type-1" evidence="14">
    <location>
        <begin position="39"/>
        <end position="361"/>
    </location>
</feature>
<protein>
    <recommendedName>
        <fullName evidence="10">Fatty acid ABC transporter ATP-binding/permease protein</fullName>
    </recommendedName>
</protein>
<evidence type="ECO:0000313" key="16">
    <source>
        <dbReference type="Proteomes" id="UP000001219"/>
    </source>
</evidence>
<evidence type="ECO:0000256" key="3">
    <source>
        <dbReference type="ARBA" id="ARBA00022692"/>
    </source>
</evidence>
<dbReference type="SUPFAM" id="SSF52540">
    <property type="entry name" value="P-loop containing nucleoside triphosphate hydrolases"/>
    <property type="match status" value="1"/>
</dbReference>
<dbReference type="GO" id="GO:0005886">
    <property type="term" value="C:plasma membrane"/>
    <property type="evidence" value="ECO:0007669"/>
    <property type="project" value="UniProtKB-SubCell"/>
</dbReference>
<evidence type="ECO:0000256" key="6">
    <source>
        <dbReference type="ARBA" id="ARBA00022989"/>
    </source>
</evidence>
<dbReference type="InterPro" id="IPR003439">
    <property type="entry name" value="ABC_transporter-like_ATP-bd"/>
</dbReference>
<feature type="compositionally biased region" description="Basic residues" evidence="11">
    <location>
        <begin position="734"/>
        <end position="749"/>
    </location>
</feature>
<evidence type="ECO:0000256" key="2">
    <source>
        <dbReference type="ARBA" id="ARBA00022448"/>
    </source>
</evidence>
<dbReference type="SMART" id="SM00382">
    <property type="entry name" value="AAA"/>
    <property type="match status" value="1"/>
</dbReference>
<dbReference type="GO" id="GO:0016887">
    <property type="term" value="F:ATP hydrolysis activity"/>
    <property type="evidence" value="ECO:0007669"/>
    <property type="project" value="InterPro"/>
</dbReference>
<evidence type="ECO:0000259" key="13">
    <source>
        <dbReference type="PROSITE" id="PS50893"/>
    </source>
</evidence>
<reference evidence="16" key="1">
    <citation type="submission" date="2009-10" db="EMBL/GenBank/DDBJ databases">
        <title>The complete chromosome of Gordonia bronchialis DSM 43247.</title>
        <authorList>
            <consortium name="US DOE Joint Genome Institute (JGI-PGF)"/>
            <person name="Lucas S."/>
            <person name="Copeland A."/>
            <person name="Lapidus A."/>
            <person name="Glavina del Rio T."/>
            <person name="Dalin E."/>
            <person name="Tice H."/>
            <person name="Bruce D."/>
            <person name="Goodwin L."/>
            <person name="Pitluck S."/>
            <person name="Kyrpides N."/>
            <person name="Mavromatis K."/>
            <person name="Ivanova N."/>
            <person name="Ovchinnikova G."/>
            <person name="Saunders E."/>
            <person name="Brettin T."/>
            <person name="Detter J.C."/>
            <person name="Han C."/>
            <person name="Larimer F."/>
            <person name="Land M."/>
            <person name="Hauser L."/>
            <person name="Markowitz V."/>
            <person name="Cheng J.-F."/>
            <person name="Hugenholtz P."/>
            <person name="Woyke T."/>
            <person name="Wu D."/>
            <person name="Jando M."/>
            <person name="Schneider S."/>
            <person name="Goeker M."/>
            <person name="Klenk H.-P."/>
            <person name="Eisen J.A."/>
        </authorList>
    </citation>
    <scope>NUCLEOTIDE SEQUENCE [LARGE SCALE GENOMIC DNA]</scope>
    <source>
        <strain evidence="16">ATCC 25592 / DSM 43247 / BCRC 13721 / JCM 3198 / KCTC 3076 / NBRC 16047 / NCTC 10667</strain>
    </source>
</reference>
<feature type="transmembrane region" description="Helical" evidence="12">
    <location>
        <begin position="220"/>
        <end position="237"/>
    </location>
</feature>
<dbReference type="eggNOG" id="COG1132">
    <property type="taxonomic scope" value="Bacteria"/>
</dbReference>
<feature type="transmembrane region" description="Helical" evidence="12">
    <location>
        <begin position="297"/>
        <end position="323"/>
    </location>
</feature>
<dbReference type="HOGENOM" id="CLU_000604_84_4_11"/>
<accession>D0L7A9</accession>
<keyword evidence="5" id="KW-0067">ATP-binding</keyword>
<dbReference type="PROSITE" id="PS50893">
    <property type="entry name" value="ABC_TRANSPORTER_2"/>
    <property type="match status" value="1"/>
</dbReference>
<dbReference type="InterPro" id="IPR011527">
    <property type="entry name" value="ABC1_TM_dom"/>
</dbReference>
<feature type="transmembrane region" description="Helical" evidence="12">
    <location>
        <begin position="197"/>
        <end position="214"/>
    </location>
</feature>
<comment type="subcellular location">
    <subcellularLocation>
        <location evidence="1">Cell membrane</location>
        <topology evidence="1">Multi-pass membrane protein</topology>
    </subcellularLocation>
</comment>
<feature type="domain" description="ABC transporter" evidence="13">
    <location>
        <begin position="395"/>
        <end position="629"/>
    </location>
</feature>
<dbReference type="Proteomes" id="UP000001219">
    <property type="component" value="Chromosome"/>
</dbReference>
<dbReference type="GO" id="GO:0005524">
    <property type="term" value="F:ATP binding"/>
    <property type="evidence" value="ECO:0007669"/>
    <property type="project" value="UniProtKB-KW"/>
</dbReference>
<evidence type="ECO:0000256" key="10">
    <source>
        <dbReference type="ARBA" id="ARBA00071747"/>
    </source>
</evidence>
<keyword evidence="2" id="KW-0813">Transport</keyword>
<evidence type="ECO:0000256" key="9">
    <source>
        <dbReference type="ARBA" id="ARBA00061644"/>
    </source>
</evidence>
<dbReference type="FunFam" id="3.40.50.300:FF:000287">
    <property type="entry name" value="Multidrug ABC transporter ATP-binding protein"/>
    <property type="match status" value="1"/>
</dbReference>